<dbReference type="EMBL" id="VULZ01000002">
    <property type="protein sequence ID" value="MSS13973.1"/>
    <property type="molecule type" value="Genomic_DNA"/>
</dbReference>
<sequence length="60" mass="6583">MSEDMVEDVFRQLQNGLNADFRNKKAGDSHDKLIAHELACQTALSVFLYGILDVGGNATD</sequence>
<gene>
    <name evidence="1" type="ORF">FYJ35_02765</name>
</gene>
<name>A0A6L5X3M1_9FIRM</name>
<protein>
    <submittedName>
        <fullName evidence="1">Uncharacterized protein</fullName>
    </submittedName>
</protein>
<evidence type="ECO:0000313" key="1">
    <source>
        <dbReference type="EMBL" id="MSS13973.1"/>
    </source>
</evidence>
<dbReference type="RefSeq" id="WP_205839676.1">
    <property type="nucleotide sequence ID" value="NZ_VULZ01000002.1"/>
</dbReference>
<proteinExistence type="predicted"/>
<organism evidence="1 2">
    <name type="scientific">Porcincola intestinalis</name>
    <dbReference type="NCBI Taxonomy" id="2606632"/>
    <lineage>
        <taxon>Bacteria</taxon>
        <taxon>Bacillati</taxon>
        <taxon>Bacillota</taxon>
        <taxon>Clostridia</taxon>
        <taxon>Lachnospirales</taxon>
        <taxon>Lachnospiraceae</taxon>
        <taxon>Porcincola</taxon>
    </lineage>
</organism>
<dbReference type="AlphaFoldDB" id="A0A6L5X3M1"/>
<comment type="caution">
    <text evidence="1">The sequence shown here is derived from an EMBL/GenBank/DDBJ whole genome shotgun (WGS) entry which is preliminary data.</text>
</comment>
<reference evidence="1 2" key="1">
    <citation type="submission" date="2019-08" db="EMBL/GenBank/DDBJ databases">
        <title>In-depth cultivation of the pig gut microbiome towards novel bacterial diversity and tailored functional studies.</title>
        <authorList>
            <person name="Wylensek D."/>
            <person name="Hitch T.C.A."/>
            <person name="Clavel T."/>
        </authorList>
    </citation>
    <scope>NUCLEOTIDE SEQUENCE [LARGE SCALE GENOMIC DNA]</scope>
    <source>
        <strain evidence="1 2">Oil+RF-744-WCA-WT-11</strain>
    </source>
</reference>
<dbReference type="Proteomes" id="UP000481852">
    <property type="component" value="Unassembled WGS sequence"/>
</dbReference>
<evidence type="ECO:0000313" key="2">
    <source>
        <dbReference type="Proteomes" id="UP000481852"/>
    </source>
</evidence>
<accession>A0A6L5X3M1</accession>
<keyword evidence="2" id="KW-1185">Reference proteome</keyword>